<organism evidence="1 2">
    <name type="scientific">Parvularcula dongshanensis</name>
    <dbReference type="NCBI Taxonomy" id="1173995"/>
    <lineage>
        <taxon>Bacteria</taxon>
        <taxon>Pseudomonadati</taxon>
        <taxon>Pseudomonadota</taxon>
        <taxon>Alphaproteobacteria</taxon>
        <taxon>Parvularculales</taxon>
        <taxon>Parvularculaceae</taxon>
        <taxon>Parvularcula</taxon>
    </lineage>
</organism>
<sequence>MATSPLCAPLAYRPERFAAGTVRKVRVCILSAVPSRKWRFL</sequence>
<reference evidence="1 2" key="1">
    <citation type="submission" date="2020-08" db="EMBL/GenBank/DDBJ databases">
        <title>Genomic Encyclopedia of Type Strains, Phase IV (KMG-IV): sequencing the most valuable type-strain genomes for metagenomic binning, comparative biology and taxonomic classification.</title>
        <authorList>
            <person name="Goeker M."/>
        </authorList>
    </citation>
    <scope>NUCLEOTIDE SEQUENCE [LARGE SCALE GENOMIC DNA]</scope>
    <source>
        <strain evidence="1 2">DSM 102850</strain>
    </source>
</reference>
<comment type="caution">
    <text evidence="1">The sequence shown here is derived from an EMBL/GenBank/DDBJ whole genome shotgun (WGS) entry which is preliminary data.</text>
</comment>
<evidence type="ECO:0000313" key="1">
    <source>
        <dbReference type="EMBL" id="MBB4660080.1"/>
    </source>
</evidence>
<gene>
    <name evidence="1" type="ORF">GGQ59_002624</name>
</gene>
<dbReference type="Proteomes" id="UP000563524">
    <property type="component" value="Unassembled WGS sequence"/>
</dbReference>
<proteinExistence type="predicted"/>
<accession>A0A840I7Z4</accession>
<protein>
    <submittedName>
        <fullName evidence="1">Uncharacterized protein</fullName>
    </submittedName>
</protein>
<dbReference type="AlphaFoldDB" id="A0A840I7Z4"/>
<keyword evidence="2" id="KW-1185">Reference proteome</keyword>
<evidence type="ECO:0000313" key="2">
    <source>
        <dbReference type="Proteomes" id="UP000563524"/>
    </source>
</evidence>
<name>A0A840I7Z4_9PROT</name>
<dbReference type="EMBL" id="JACHOB010000006">
    <property type="protein sequence ID" value="MBB4660080.1"/>
    <property type="molecule type" value="Genomic_DNA"/>
</dbReference>